<dbReference type="STRING" id="1194695.A0A5D3E0R1"/>
<dbReference type="Proteomes" id="UP000321947">
    <property type="component" value="Unassembled WGS sequence"/>
</dbReference>
<dbReference type="OrthoDB" id="418237at2759"/>
<dbReference type="PANTHER" id="PTHR11439">
    <property type="entry name" value="GAG-POL-RELATED RETROTRANSPOSON"/>
    <property type="match status" value="1"/>
</dbReference>
<evidence type="ECO:0000313" key="2">
    <source>
        <dbReference type="EMBL" id="TYK29055.1"/>
    </source>
</evidence>
<gene>
    <name evidence="2" type="ORF">E5676_scaffold120G001730</name>
    <name evidence="1" type="ORF">E6C27_scaffold186G002460</name>
</gene>
<dbReference type="Proteomes" id="UP000321393">
    <property type="component" value="Unassembled WGS sequence"/>
</dbReference>
<name>A0A5D3E0R1_CUCMM</name>
<proteinExistence type="predicted"/>
<evidence type="ECO:0000313" key="4">
    <source>
        <dbReference type="Proteomes" id="UP000321947"/>
    </source>
</evidence>
<dbReference type="EMBL" id="SSTE01007511">
    <property type="protein sequence ID" value="KAA0056472.1"/>
    <property type="molecule type" value="Genomic_DNA"/>
</dbReference>
<comment type="caution">
    <text evidence="2">The sequence shown here is derived from an EMBL/GenBank/DDBJ whole genome shotgun (WGS) entry which is preliminary data.</text>
</comment>
<dbReference type="EMBL" id="SSTD01001877">
    <property type="protein sequence ID" value="TYK29055.1"/>
    <property type="molecule type" value="Genomic_DNA"/>
</dbReference>
<sequence>MTGNASFFFDLSECNAESVMFIDEGKGRIIGKGTINHPGLPTAAHLKMTKDTKSENVDPSLYQSIISSLLYLTASKSDIAFVVRVCARYQADPGTSHIHSAKRILKYITGTINYGLWYTFDITIVLVGYRDANWAGCSDDRKSTSGGYFSLATT</sequence>
<evidence type="ECO:0000313" key="3">
    <source>
        <dbReference type="Proteomes" id="UP000321393"/>
    </source>
</evidence>
<organism evidence="2 4">
    <name type="scientific">Cucumis melo var. makuwa</name>
    <name type="common">Oriental melon</name>
    <dbReference type="NCBI Taxonomy" id="1194695"/>
    <lineage>
        <taxon>Eukaryota</taxon>
        <taxon>Viridiplantae</taxon>
        <taxon>Streptophyta</taxon>
        <taxon>Embryophyta</taxon>
        <taxon>Tracheophyta</taxon>
        <taxon>Spermatophyta</taxon>
        <taxon>Magnoliopsida</taxon>
        <taxon>eudicotyledons</taxon>
        <taxon>Gunneridae</taxon>
        <taxon>Pentapetalae</taxon>
        <taxon>rosids</taxon>
        <taxon>fabids</taxon>
        <taxon>Cucurbitales</taxon>
        <taxon>Cucurbitaceae</taxon>
        <taxon>Benincaseae</taxon>
        <taxon>Cucumis</taxon>
    </lineage>
</organism>
<evidence type="ECO:0000313" key="1">
    <source>
        <dbReference type="EMBL" id="KAA0056472.1"/>
    </source>
</evidence>
<protein>
    <submittedName>
        <fullName evidence="1 2">Mitochondrial protein</fullName>
    </submittedName>
</protein>
<accession>A0A5D3E0R1</accession>
<dbReference type="PANTHER" id="PTHR11439:SF486">
    <property type="entry name" value="RLK (RECEPTOR-LIKE KINASE) PROTEIN, PUTATIVE-RELATED"/>
    <property type="match status" value="1"/>
</dbReference>
<dbReference type="AlphaFoldDB" id="A0A5D3E0R1"/>
<reference evidence="3 4" key="1">
    <citation type="submission" date="2019-08" db="EMBL/GenBank/DDBJ databases">
        <title>Draft genome sequences of two oriental melons (Cucumis melo L. var makuwa).</title>
        <authorList>
            <person name="Kwon S.-Y."/>
        </authorList>
    </citation>
    <scope>NUCLEOTIDE SEQUENCE [LARGE SCALE GENOMIC DNA]</scope>
    <source>
        <strain evidence="4">cv. Chang Bougi</strain>
        <strain evidence="3">cv. SW 3</strain>
        <tissue evidence="2">Leaf</tissue>
    </source>
</reference>